<dbReference type="GO" id="GO:0032259">
    <property type="term" value="P:methylation"/>
    <property type="evidence" value="ECO:0007669"/>
    <property type="project" value="UniProtKB-KW"/>
</dbReference>
<dbReference type="GO" id="GO:0009007">
    <property type="term" value="F:site-specific DNA-methyltransferase (adenine-specific) activity"/>
    <property type="evidence" value="ECO:0007669"/>
    <property type="project" value="UniProtKB-EC"/>
</dbReference>
<comment type="caution">
    <text evidence="10">The sequence shown here is derived from an EMBL/GenBank/DDBJ whole genome shotgun (WGS) entry which is preliminary data.</text>
</comment>
<reference evidence="10 11" key="1">
    <citation type="submission" date="2012-07" db="EMBL/GenBank/DDBJ databases">
        <title>The Genome Sequence of Actinomyces turicensis ACS-279-V-COL4.</title>
        <authorList>
            <consortium name="The Broad Institute Genome Sequencing Platform"/>
            <person name="Earl A."/>
            <person name="Ward D."/>
            <person name="Feldgarden M."/>
            <person name="Gevers D."/>
            <person name="Saerens B."/>
            <person name="Vaneechoutte M."/>
            <person name="Walker B."/>
            <person name="Young S.K."/>
            <person name="Zeng Q."/>
            <person name="Gargeya S."/>
            <person name="Fitzgerald M."/>
            <person name="Haas B."/>
            <person name="Abouelleil A."/>
            <person name="Alvarado L."/>
            <person name="Arachchi H.M."/>
            <person name="Berlin A."/>
            <person name="Chapman S.B."/>
            <person name="Goldberg J."/>
            <person name="Griggs A."/>
            <person name="Gujja S."/>
            <person name="Hansen M."/>
            <person name="Howarth C."/>
            <person name="Imamovic A."/>
            <person name="Larimer J."/>
            <person name="McCowen C."/>
            <person name="Montmayeur A."/>
            <person name="Murphy C."/>
            <person name="Neiman D."/>
            <person name="Pearson M."/>
            <person name="Priest M."/>
            <person name="Roberts A."/>
            <person name="Saif S."/>
            <person name="Shea T."/>
            <person name="Sisk P."/>
            <person name="Sykes S."/>
            <person name="Wortman J."/>
            <person name="Nusbaum C."/>
            <person name="Birren B."/>
        </authorList>
    </citation>
    <scope>NUCLEOTIDE SEQUENCE [LARGE SCALE GENOMIC DNA]</scope>
    <source>
        <strain evidence="10 11">ACS-279-V-Col4</strain>
    </source>
</reference>
<dbReference type="AlphaFoldDB" id="K0YWR3"/>
<evidence type="ECO:0000313" key="11">
    <source>
        <dbReference type="Proteomes" id="UP000003994"/>
    </source>
</evidence>
<dbReference type="Gene3D" id="3.40.50.150">
    <property type="entry name" value="Vaccinia Virus protein VP39"/>
    <property type="match status" value="1"/>
</dbReference>
<dbReference type="GO" id="GO:0009307">
    <property type="term" value="P:DNA restriction-modification system"/>
    <property type="evidence" value="ECO:0007669"/>
    <property type="project" value="UniProtKB-KW"/>
</dbReference>
<comment type="similarity">
    <text evidence="1">Belongs to the N(4)/N(6)-methyltransferase family.</text>
</comment>
<evidence type="ECO:0000313" key="10">
    <source>
        <dbReference type="EMBL" id="EJZ88312.1"/>
    </source>
</evidence>
<dbReference type="eggNOG" id="COG0286">
    <property type="taxonomic scope" value="Bacteria"/>
</dbReference>
<dbReference type="EMBL" id="AGWQ01000002">
    <property type="protein sequence ID" value="EJZ88312.1"/>
    <property type="molecule type" value="Genomic_DNA"/>
</dbReference>
<feature type="domain" description="N6 adenine-specific DNA methyltransferase N-terminal" evidence="9">
    <location>
        <begin position="11"/>
        <end position="138"/>
    </location>
</feature>
<dbReference type="PANTHER" id="PTHR42933">
    <property type="entry name" value="SLR6095 PROTEIN"/>
    <property type="match status" value="1"/>
</dbReference>
<dbReference type="PRINTS" id="PR00507">
    <property type="entry name" value="N12N6MTFRASE"/>
</dbReference>
<dbReference type="PROSITE" id="PS00092">
    <property type="entry name" value="N6_MTASE"/>
    <property type="match status" value="1"/>
</dbReference>
<keyword evidence="4" id="KW-0808">Transferase</keyword>
<dbReference type="Gene3D" id="1.20.1260.30">
    <property type="match status" value="1"/>
</dbReference>
<dbReference type="Pfam" id="PF02384">
    <property type="entry name" value="N6_Mtase"/>
    <property type="match status" value="1"/>
</dbReference>
<dbReference type="PANTHER" id="PTHR42933:SF3">
    <property type="entry name" value="TYPE I RESTRICTION ENZYME MJAVIII METHYLASE SUBUNIT"/>
    <property type="match status" value="1"/>
</dbReference>
<dbReference type="STRING" id="883077.HMPREF9241_00173"/>
<dbReference type="InterPro" id="IPR051537">
    <property type="entry name" value="DNA_Adenine_Mtase"/>
</dbReference>
<dbReference type="InterPro" id="IPR003356">
    <property type="entry name" value="DNA_methylase_A-5"/>
</dbReference>
<keyword evidence="5" id="KW-0949">S-adenosyl-L-methionine</keyword>
<dbReference type="Proteomes" id="UP000003994">
    <property type="component" value="Unassembled WGS sequence"/>
</dbReference>
<keyword evidence="6" id="KW-0680">Restriction system</keyword>
<dbReference type="EC" id="2.1.1.72" evidence="2"/>
<accession>K0YWR3</accession>
<evidence type="ECO:0000256" key="5">
    <source>
        <dbReference type="ARBA" id="ARBA00022691"/>
    </source>
</evidence>
<evidence type="ECO:0000259" key="8">
    <source>
        <dbReference type="Pfam" id="PF02384"/>
    </source>
</evidence>
<proteinExistence type="inferred from homology"/>
<dbReference type="InterPro" id="IPR022749">
    <property type="entry name" value="D12N6_MeTrfase_N"/>
</dbReference>
<name>K0YWR3_9ACTO</name>
<protein>
    <recommendedName>
        <fullName evidence="2">site-specific DNA-methyltransferase (adenine-specific)</fullName>
        <ecNumber evidence="2">2.1.1.72</ecNumber>
    </recommendedName>
</protein>
<dbReference type="RefSeq" id="WP_006680379.1">
    <property type="nucleotide sequence ID" value="NZ_JH815208.1"/>
</dbReference>
<dbReference type="GO" id="GO:0003677">
    <property type="term" value="F:DNA binding"/>
    <property type="evidence" value="ECO:0007669"/>
    <property type="project" value="InterPro"/>
</dbReference>
<evidence type="ECO:0000256" key="4">
    <source>
        <dbReference type="ARBA" id="ARBA00022679"/>
    </source>
</evidence>
<dbReference type="InterPro" id="IPR002052">
    <property type="entry name" value="DNA_methylase_N6_adenine_CS"/>
</dbReference>
<evidence type="ECO:0000259" key="9">
    <source>
        <dbReference type="Pfam" id="PF12161"/>
    </source>
</evidence>
<dbReference type="PATRIC" id="fig|883077.3.peg.166"/>
<keyword evidence="11" id="KW-1185">Reference proteome</keyword>
<dbReference type="SUPFAM" id="SSF53335">
    <property type="entry name" value="S-adenosyl-L-methionine-dependent methyltransferases"/>
    <property type="match status" value="1"/>
</dbReference>
<dbReference type="Pfam" id="PF12161">
    <property type="entry name" value="HsdM_N"/>
    <property type="match status" value="1"/>
</dbReference>
<comment type="catalytic activity">
    <reaction evidence="7">
        <text>a 2'-deoxyadenosine in DNA + S-adenosyl-L-methionine = an N(6)-methyl-2'-deoxyadenosine in DNA + S-adenosyl-L-homocysteine + H(+)</text>
        <dbReference type="Rhea" id="RHEA:15197"/>
        <dbReference type="Rhea" id="RHEA-COMP:12418"/>
        <dbReference type="Rhea" id="RHEA-COMP:12419"/>
        <dbReference type="ChEBI" id="CHEBI:15378"/>
        <dbReference type="ChEBI" id="CHEBI:57856"/>
        <dbReference type="ChEBI" id="CHEBI:59789"/>
        <dbReference type="ChEBI" id="CHEBI:90615"/>
        <dbReference type="ChEBI" id="CHEBI:90616"/>
        <dbReference type="EC" id="2.1.1.72"/>
    </reaction>
</comment>
<evidence type="ECO:0000256" key="7">
    <source>
        <dbReference type="ARBA" id="ARBA00047942"/>
    </source>
</evidence>
<evidence type="ECO:0000256" key="2">
    <source>
        <dbReference type="ARBA" id="ARBA00011900"/>
    </source>
</evidence>
<gene>
    <name evidence="10" type="ORF">HMPREF9241_00173</name>
</gene>
<feature type="domain" description="DNA methylase adenine-specific" evidence="8">
    <location>
        <begin position="150"/>
        <end position="469"/>
    </location>
</feature>
<keyword evidence="3" id="KW-0489">Methyltransferase</keyword>
<dbReference type="GO" id="GO:0008170">
    <property type="term" value="F:N-methyltransferase activity"/>
    <property type="evidence" value="ECO:0007669"/>
    <property type="project" value="InterPro"/>
</dbReference>
<evidence type="ECO:0000256" key="6">
    <source>
        <dbReference type="ARBA" id="ARBA00022747"/>
    </source>
</evidence>
<dbReference type="InterPro" id="IPR038333">
    <property type="entry name" value="T1MK-like_N_sf"/>
</dbReference>
<dbReference type="InterPro" id="IPR029063">
    <property type="entry name" value="SAM-dependent_MTases_sf"/>
</dbReference>
<organism evidence="10 11">
    <name type="scientific">Schaalia turicensis ACS-279-V-Col4</name>
    <dbReference type="NCBI Taxonomy" id="883077"/>
    <lineage>
        <taxon>Bacteria</taxon>
        <taxon>Bacillati</taxon>
        <taxon>Actinomycetota</taxon>
        <taxon>Actinomycetes</taxon>
        <taxon>Actinomycetales</taxon>
        <taxon>Actinomycetaceae</taxon>
        <taxon>Schaalia</taxon>
    </lineage>
</organism>
<sequence length="521" mass="57978">MTNKQLTLSELEQYLAAAADLLRGGIDQADFKAYIFPLMFFKRLNDVHQEEYELALSQSGGDEDFAALPENYSFVIPEQASWENVRSTTKDVGQALVTAFRLIEANNPHQLGGIFGSAAWTNKAKLPDERLLDLLEHFSTKTLSNANVAPDVFGQAYEYLIKRFADLSRKKAGEYYTPRSVVRMMVEILDPQPGQTTYDPACGTAGMLIEVIAHAKEQGHDPRLLWGKLYGQEKTLTTASIARMNLLLHGVPEFNIVREDTLRAPAFHAGERLQQFDNVIANPPFSLKNWGRDAWETDPWGRNLLGGTPPAGYADWAWIEHMVASAKPGSGKVAVVVPQGALFRGDVNSKSGDNEATIRREFIERDLIAAVIELAPNLFYGTGLAPAIVVLRTSKQPERAGKILFVDGSELFTKGRNQNTLEREHAVRIVQAYQEFSVQEHFAHVASLDEVRAQEYNLTVARYVAKPQSETGTSLEDAIEQLTETWQQVQASRARLEEELAKWGLVFDAAAAVDEVAEEAR</sequence>
<dbReference type="HOGENOM" id="CLU_013049_4_2_11"/>
<evidence type="ECO:0000256" key="1">
    <source>
        <dbReference type="ARBA" id="ARBA00006594"/>
    </source>
</evidence>
<evidence type="ECO:0000256" key="3">
    <source>
        <dbReference type="ARBA" id="ARBA00022603"/>
    </source>
</evidence>